<evidence type="ECO:0000256" key="1">
    <source>
        <dbReference type="SAM" id="Phobius"/>
    </source>
</evidence>
<evidence type="ECO:0000259" key="2">
    <source>
        <dbReference type="Pfam" id="PF02517"/>
    </source>
</evidence>
<reference evidence="3 4" key="1">
    <citation type="submission" date="2015-07" db="EMBL/GenBank/DDBJ databases">
        <title>Genome sequencing project for genomic taxonomy and phylogenomics of Bacillus-like bacteria.</title>
        <authorList>
            <person name="Liu B."/>
            <person name="Wang J."/>
            <person name="Zhu Y."/>
            <person name="Liu G."/>
            <person name="Chen Q."/>
            <person name="Chen Z."/>
            <person name="Che J."/>
            <person name="Ge C."/>
            <person name="Shi H."/>
            <person name="Pan Z."/>
            <person name="Liu X."/>
        </authorList>
    </citation>
    <scope>NUCLEOTIDE SEQUENCE [LARGE SCALE GENOMIC DNA]</scope>
    <source>
        <strain evidence="3 4">DSM 54</strain>
    </source>
</reference>
<dbReference type="PANTHER" id="PTHR36435">
    <property type="entry name" value="SLR1288 PROTEIN"/>
    <property type="match status" value="1"/>
</dbReference>
<organism evidence="3 4">
    <name type="scientific">Lysinibacillus macroides</name>
    <dbReference type="NCBI Taxonomy" id="33935"/>
    <lineage>
        <taxon>Bacteria</taxon>
        <taxon>Bacillati</taxon>
        <taxon>Bacillota</taxon>
        <taxon>Bacilli</taxon>
        <taxon>Bacillales</taxon>
        <taxon>Bacillaceae</taxon>
        <taxon>Lysinibacillus</taxon>
    </lineage>
</organism>
<dbReference type="GO" id="GO:0006508">
    <property type="term" value="P:proteolysis"/>
    <property type="evidence" value="ECO:0007669"/>
    <property type="project" value="UniProtKB-KW"/>
</dbReference>
<keyword evidence="1" id="KW-0472">Membrane</keyword>
<feature type="transmembrane region" description="Helical" evidence="1">
    <location>
        <begin position="47"/>
        <end position="69"/>
    </location>
</feature>
<feature type="transmembrane region" description="Helical" evidence="1">
    <location>
        <begin position="90"/>
        <end position="107"/>
    </location>
</feature>
<dbReference type="Pfam" id="PF02517">
    <property type="entry name" value="Rce1-like"/>
    <property type="match status" value="1"/>
</dbReference>
<evidence type="ECO:0000313" key="4">
    <source>
        <dbReference type="Proteomes" id="UP000037977"/>
    </source>
</evidence>
<keyword evidence="3" id="KW-0378">Hydrolase</keyword>
<dbReference type="InterPro" id="IPR003675">
    <property type="entry name" value="Rce1/LyrA-like_dom"/>
</dbReference>
<keyword evidence="4" id="KW-1185">Reference proteome</keyword>
<dbReference type="PANTHER" id="PTHR36435:SF1">
    <property type="entry name" value="CAAX AMINO TERMINAL PROTEASE FAMILY PROTEIN"/>
    <property type="match status" value="1"/>
</dbReference>
<feature type="transmembrane region" description="Helical" evidence="1">
    <location>
        <begin position="158"/>
        <end position="177"/>
    </location>
</feature>
<comment type="caution">
    <text evidence="3">The sequence shown here is derived from an EMBL/GenBank/DDBJ whole genome shotgun (WGS) entry which is preliminary data.</text>
</comment>
<dbReference type="RefSeq" id="WP_053996746.1">
    <property type="nucleotide sequence ID" value="NZ_CP065643.1"/>
</dbReference>
<name>A0A0M9DF67_9BACI</name>
<dbReference type="InterPro" id="IPR052710">
    <property type="entry name" value="CAAX_protease"/>
</dbReference>
<dbReference type="OrthoDB" id="1437285at2"/>
<feature type="transmembrane region" description="Helical" evidence="1">
    <location>
        <begin position="127"/>
        <end position="146"/>
    </location>
</feature>
<dbReference type="EMBL" id="LGCI01000011">
    <property type="protein sequence ID" value="KOY80238.1"/>
    <property type="molecule type" value="Genomic_DNA"/>
</dbReference>
<sequence>MESQLRVESKVKNNDVKAMIGFLLIFYLVWTIKELWLIDYIYSFGEIISPLLEALVKGFVWIVPTWLYIKYYLHTNPFDYLRVNVNVKKGLFWGVVLSLLVGLYFAFETYIINQQSFQFSLSIDDYLNAFLMAGLAEEIVFRGLILQEINKKMAFWKANIVTALLFLVIHYPIWIYNDGLYDFFIAGTHIYVFAIGLLFGFVYKKTGSLWSVVLLHALHNFFVTII</sequence>
<accession>A0A0M9DF67</accession>
<dbReference type="GO" id="GO:0004175">
    <property type="term" value="F:endopeptidase activity"/>
    <property type="evidence" value="ECO:0007669"/>
    <property type="project" value="UniProtKB-ARBA"/>
</dbReference>
<dbReference type="STRING" id="33935.ADM90_20505"/>
<proteinExistence type="predicted"/>
<keyword evidence="1" id="KW-0812">Transmembrane</keyword>
<gene>
    <name evidence="3" type="ORF">ADM90_20505</name>
</gene>
<evidence type="ECO:0000313" key="3">
    <source>
        <dbReference type="EMBL" id="KOY80238.1"/>
    </source>
</evidence>
<feature type="domain" description="CAAX prenyl protease 2/Lysostaphin resistance protein A-like" evidence="2">
    <location>
        <begin position="126"/>
        <end position="222"/>
    </location>
</feature>
<keyword evidence="3" id="KW-0645">Protease</keyword>
<protein>
    <submittedName>
        <fullName evidence="3">CAAX protease</fullName>
    </submittedName>
</protein>
<keyword evidence="1" id="KW-1133">Transmembrane helix</keyword>
<feature type="transmembrane region" description="Helical" evidence="1">
    <location>
        <begin position="183"/>
        <end position="203"/>
    </location>
</feature>
<dbReference type="AlphaFoldDB" id="A0A0M9DF67"/>
<dbReference type="PATRIC" id="fig|33935.3.peg.4337"/>
<dbReference type="Proteomes" id="UP000037977">
    <property type="component" value="Unassembled WGS sequence"/>
</dbReference>
<feature type="transmembrane region" description="Helical" evidence="1">
    <location>
        <begin position="20"/>
        <end position="41"/>
    </location>
</feature>
<dbReference type="GO" id="GO:0080120">
    <property type="term" value="P:CAAX-box protein maturation"/>
    <property type="evidence" value="ECO:0007669"/>
    <property type="project" value="UniProtKB-ARBA"/>
</dbReference>